<organism evidence="2 3">
    <name type="scientific">Caerostris extrusa</name>
    <name type="common">Bark spider</name>
    <name type="synonym">Caerostris bankana</name>
    <dbReference type="NCBI Taxonomy" id="172846"/>
    <lineage>
        <taxon>Eukaryota</taxon>
        <taxon>Metazoa</taxon>
        <taxon>Ecdysozoa</taxon>
        <taxon>Arthropoda</taxon>
        <taxon>Chelicerata</taxon>
        <taxon>Arachnida</taxon>
        <taxon>Araneae</taxon>
        <taxon>Araneomorphae</taxon>
        <taxon>Entelegynae</taxon>
        <taxon>Araneoidea</taxon>
        <taxon>Araneidae</taxon>
        <taxon>Caerostris</taxon>
    </lineage>
</organism>
<evidence type="ECO:0000313" key="2">
    <source>
        <dbReference type="EMBL" id="GIY98220.1"/>
    </source>
</evidence>
<dbReference type="EMBL" id="BPLR01018270">
    <property type="protein sequence ID" value="GIY98220.1"/>
    <property type="molecule type" value="Genomic_DNA"/>
</dbReference>
<feature type="region of interest" description="Disordered" evidence="1">
    <location>
        <begin position="86"/>
        <end position="120"/>
    </location>
</feature>
<keyword evidence="3" id="KW-1185">Reference proteome</keyword>
<protein>
    <submittedName>
        <fullName evidence="2">Uncharacterized protein</fullName>
    </submittedName>
</protein>
<dbReference type="Proteomes" id="UP001054945">
    <property type="component" value="Unassembled WGS sequence"/>
</dbReference>
<evidence type="ECO:0000256" key="1">
    <source>
        <dbReference type="SAM" id="MobiDB-lite"/>
    </source>
</evidence>
<dbReference type="AlphaFoldDB" id="A0AAV4XWE8"/>
<name>A0AAV4XWE8_CAEEX</name>
<sequence>MLHAVTSIPRVTKKERTGNSCSSIFQVQTLLKPGHYSRNQYVPDPLNSLFCARDPARDYLIDLWPPCAVLPCEVCLWGQWIISRSSGPNRSQSMGGEKFCSLGKGGRLKESEGGAWLRNT</sequence>
<evidence type="ECO:0000313" key="3">
    <source>
        <dbReference type="Proteomes" id="UP001054945"/>
    </source>
</evidence>
<proteinExistence type="predicted"/>
<reference evidence="2 3" key="1">
    <citation type="submission" date="2021-06" db="EMBL/GenBank/DDBJ databases">
        <title>Caerostris extrusa draft genome.</title>
        <authorList>
            <person name="Kono N."/>
            <person name="Arakawa K."/>
        </authorList>
    </citation>
    <scope>NUCLEOTIDE SEQUENCE [LARGE SCALE GENOMIC DNA]</scope>
</reference>
<gene>
    <name evidence="2" type="ORF">CEXT_493351</name>
</gene>
<comment type="caution">
    <text evidence="2">The sequence shown here is derived from an EMBL/GenBank/DDBJ whole genome shotgun (WGS) entry which is preliminary data.</text>
</comment>
<accession>A0AAV4XWE8</accession>